<proteinExistence type="predicted"/>
<dbReference type="Pfam" id="PF07103">
    <property type="entry name" value="DUF1365"/>
    <property type="match status" value="1"/>
</dbReference>
<comment type="caution">
    <text evidence="1">The sequence shown here is derived from an EMBL/GenBank/DDBJ whole genome shotgun (WGS) entry which is preliminary data.</text>
</comment>
<dbReference type="PANTHER" id="PTHR33973:SF4">
    <property type="entry name" value="OS07G0153300 PROTEIN"/>
    <property type="match status" value="1"/>
</dbReference>
<keyword evidence="2" id="KW-1185">Reference proteome</keyword>
<evidence type="ECO:0000313" key="2">
    <source>
        <dbReference type="Proteomes" id="UP000557772"/>
    </source>
</evidence>
<protein>
    <submittedName>
        <fullName evidence="1">DUF1365 domain-containing protein</fullName>
    </submittedName>
</protein>
<dbReference type="AlphaFoldDB" id="A0A849AF51"/>
<reference evidence="1 2" key="1">
    <citation type="submission" date="2020-05" db="EMBL/GenBank/DDBJ databases">
        <title>Flexivirga sp. ID2601S isolated from air conditioner.</title>
        <authorList>
            <person name="Kim D.H."/>
        </authorList>
    </citation>
    <scope>NUCLEOTIDE SEQUENCE [LARGE SCALE GENOMIC DNA]</scope>
    <source>
        <strain evidence="1 2">ID2601S</strain>
    </source>
</reference>
<dbReference type="InterPro" id="IPR010775">
    <property type="entry name" value="DUF1365"/>
</dbReference>
<dbReference type="Proteomes" id="UP000557772">
    <property type="component" value="Unassembled WGS sequence"/>
</dbReference>
<name>A0A849AF51_9MICO</name>
<accession>A0A849AF51</accession>
<dbReference type="EMBL" id="JABENB010000001">
    <property type="protein sequence ID" value="NNG39115.1"/>
    <property type="molecule type" value="Genomic_DNA"/>
</dbReference>
<sequence>MVSTAYLATVRHTRTSPVRHDFTYRTCTWAVSLDDDPNAGLRWWQRPFVRFRAADHLGDGDDWRANLVAFGRERGLDLSACSITALSGAATLGYAFDPLTLYWCTAPDGSLVTVIAEVRNTYGQRHAYVVSPDDRDVARTEKRLYVSPFNDTTGDYTMSVPPPGPQGFDVRITLHRPGQRPFVATWQGVLPHTLAGRLRLLAHQPFASQLVTARIRLQGIRLWTKRLPVQPRPDHLQEVS</sequence>
<evidence type="ECO:0000313" key="1">
    <source>
        <dbReference type="EMBL" id="NNG39115.1"/>
    </source>
</evidence>
<gene>
    <name evidence="1" type="ORF">HJ588_07485</name>
</gene>
<dbReference type="PANTHER" id="PTHR33973">
    <property type="entry name" value="OS07G0153300 PROTEIN"/>
    <property type="match status" value="1"/>
</dbReference>
<organism evidence="1 2">
    <name type="scientific">Flexivirga aerilata</name>
    <dbReference type="NCBI Taxonomy" id="1656889"/>
    <lineage>
        <taxon>Bacteria</taxon>
        <taxon>Bacillati</taxon>
        <taxon>Actinomycetota</taxon>
        <taxon>Actinomycetes</taxon>
        <taxon>Micrococcales</taxon>
        <taxon>Dermacoccaceae</taxon>
        <taxon>Flexivirga</taxon>
    </lineage>
</organism>